<dbReference type="RefSeq" id="WP_108895604.1">
    <property type="nucleotide sequence ID" value="NZ_ONZF01000012.1"/>
</dbReference>
<dbReference type="Proteomes" id="UP000244912">
    <property type="component" value="Unassembled WGS sequence"/>
</dbReference>
<evidence type="ECO:0000313" key="2">
    <source>
        <dbReference type="Proteomes" id="UP000244912"/>
    </source>
</evidence>
<dbReference type="EMBL" id="ONZF01000012">
    <property type="protein sequence ID" value="SPJ25881.1"/>
    <property type="molecule type" value="Genomic_DNA"/>
</dbReference>
<keyword evidence="2" id="KW-1185">Reference proteome</keyword>
<protein>
    <submittedName>
        <fullName evidence="1">Uncharacterized protein</fullName>
    </submittedName>
</protein>
<gene>
    <name evidence="1" type="ORF">PAA8504_03733</name>
</gene>
<name>A0A2R8C0D3_9RHOB</name>
<sequence>MAHRETDLYGPVKQLLEGQGYVVKGEVGPLDVMAVRGDESPVAVELKLSFSLSLVHQGIARQALTDHVYLAVPAGKRRDDRRNATLCRRLGLGLVRVHLPGGPCEVLCDPAPYRPRRFPARTARLLREFQRLQGDPNTGGGTRRGLVTAYRQDALRIAHALRDGPRRGADIARETGVVHATRMLRDNHYGWFEKFARGVYQLGEKGRAAIIES</sequence>
<reference evidence="2" key="1">
    <citation type="submission" date="2018-03" db="EMBL/GenBank/DDBJ databases">
        <authorList>
            <person name="Rodrigo-Torres L."/>
            <person name="Arahal R. D."/>
            <person name="Lucena T."/>
        </authorList>
    </citation>
    <scope>NUCLEOTIDE SEQUENCE [LARGE SCALE GENOMIC DNA]</scope>
    <source>
        <strain evidence="2">CECT 8504</strain>
    </source>
</reference>
<dbReference type="AlphaFoldDB" id="A0A2R8C0D3"/>
<dbReference type="InterPro" id="IPR018679">
    <property type="entry name" value="DUF2161"/>
</dbReference>
<proteinExistence type="predicted"/>
<organism evidence="1 2">
    <name type="scientific">Palleronia abyssalis</name>
    <dbReference type="NCBI Taxonomy" id="1501240"/>
    <lineage>
        <taxon>Bacteria</taxon>
        <taxon>Pseudomonadati</taxon>
        <taxon>Pseudomonadota</taxon>
        <taxon>Alphaproteobacteria</taxon>
        <taxon>Rhodobacterales</taxon>
        <taxon>Roseobacteraceae</taxon>
        <taxon>Palleronia</taxon>
    </lineage>
</organism>
<dbReference type="Pfam" id="PF09929">
    <property type="entry name" value="DUF2161"/>
    <property type="match status" value="1"/>
</dbReference>
<evidence type="ECO:0000313" key="1">
    <source>
        <dbReference type="EMBL" id="SPJ25881.1"/>
    </source>
</evidence>
<accession>A0A2R8C0D3</accession>
<dbReference type="OrthoDB" id="9795163at2"/>